<dbReference type="EMBL" id="CAFBPR010000020">
    <property type="protein sequence ID" value="CAB5016578.1"/>
    <property type="molecule type" value="Genomic_DNA"/>
</dbReference>
<evidence type="ECO:0000313" key="2">
    <source>
        <dbReference type="EMBL" id="CAB5016578.1"/>
    </source>
</evidence>
<gene>
    <name evidence="1" type="ORF">UFOPK2139_00418</name>
    <name evidence="2" type="ORF">UFOPK4125_00212</name>
</gene>
<name>A0A6J7QFY8_9ZZZZ</name>
<evidence type="ECO:0000313" key="1">
    <source>
        <dbReference type="EMBL" id="CAB4634083.1"/>
    </source>
</evidence>
<proteinExistence type="predicted"/>
<organism evidence="2">
    <name type="scientific">freshwater metagenome</name>
    <dbReference type="NCBI Taxonomy" id="449393"/>
    <lineage>
        <taxon>unclassified sequences</taxon>
        <taxon>metagenomes</taxon>
        <taxon>ecological metagenomes</taxon>
    </lineage>
</organism>
<protein>
    <submittedName>
        <fullName evidence="2">Unannotated protein</fullName>
    </submittedName>
</protein>
<sequence>MSTILVILANSVSEPTLEALTSKFPLLLIEPANTRLPTATSSGVNSPVKKELFTVLKPEITVPSVAIFSPGFTTNMSPISNSVIGMSFVSPFLWISTSDADNLNNSESAEPAFRLALCSKYRPNMTKNMTAAETSAYTKDISLSFGVYIAAEYALQINVIKDPNETRVSIVGFNRFFIAAL</sequence>
<dbReference type="EMBL" id="CAEZVR010000073">
    <property type="protein sequence ID" value="CAB4634083.1"/>
    <property type="molecule type" value="Genomic_DNA"/>
</dbReference>
<dbReference type="AlphaFoldDB" id="A0A6J7QFY8"/>
<accession>A0A6J7QFY8</accession>
<reference evidence="2" key="1">
    <citation type="submission" date="2020-05" db="EMBL/GenBank/DDBJ databases">
        <authorList>
            <person name="Chiriac C."/>
            <person name="Salcher M."/>
            <person name="Ghai R."/>
            <person name="Kavagutti S V."/>
        </authorList>
    </citation>
    <scope>NUCLEOTIDE SEQUENCE</scope>
</reference>